<dbReference type="AlphaFoldDB" id="A0AAP0GJN4"/>
<organism evidence="2 3">
    <name type="scientific">Deinandra increscens subsp. villosa</name>
    <dbReference type="NCBI Taxonomy" id="3103831"/>
    <lineage>
        <taxon>Eukaryota</taxon>
        <taxon>Viridiplantae</taxon>
        <taxon>Streptophyta</taxon>
        <taxon>Embryophyta</taxon>
        <taxon>Tracheophyta</taxon>
        <taxon>Spermatophyta</taxon>
        <taxon>Magnoliopsida</taxon>
        <taxon>eudicotyledons</taxon>
        <taxon>Gunneridae</taxon>
        <taxon>Pentapetalae</taxon>
        <taxon>asterids</taxon>
        <taxon>campanulids</taxon>
        <taxon>Asterales</taxon>
        <taxon>Asteraceae</taxon>
        <taxon>Asteroideae</taxon>
        <taxon>Heliantheae alliance</taxon>
        <taxon>Madieae</taxon>
        <taxon>Madiinae</taxon>
        <taxon>Deinandra</taxon>
    </lineage>
</organism>
<feature type="region of interest" description="Disordered" evidence="1">
    <location>
        <begin position="143"/>
        <end position="172"/>
    </location>
</feature>
<proteinExistence type="predicted"/>
<dbReference type="EMBL" id="JBCNJP010001097">
    <property type="protein sequence ID" value="KAK9050564.1"/>
    <property type="molecule type" value="Genomic_DNA"/>
</dbReference>
<dbReference type="PANTHER" id="PTHR33095">
    <property type="entry name" value="OS07G0619500 PROTEIN"/>
    <property type="match status" value="1"/>
</dbReference>
<dbReference type="InterPro" id="IPR012442">
    <property type="entry name" value="DUF1645_plant"/>
</dbReference>
<evidence type="ECO:0000313" key="2">
    <source>
        <dbReference type="EMBL" id="KAK9050564.1"/>
    </source>
</evidence>
<dbReference type="Proteomes" id="UP001408789">
    <property type="component" value="Unassembled WGS sequence"/>
</dbReference>
<reference evidence="2 3" key="1">
    <citation type="submission" date="2024-04" db="EMBL/GenBank/DDBJ databases">
        <title>The reference genome of an endangered Asteraceae, Deinandra increscens subsp. villosa, native to the Central Coast of California.</title>
        <authorList>
            <person name="Guilliams M."/>
            <person name="Hasenstab-Lehman K."/>
            <person name="Meyer R."/>
            <person name="Mcevoy S."/>
        </authorList>
    </citation>
    <scope>NUCLEOTIDE SEQUENCE [LARGE SCALE GENOMIC DNA]</scope>
    <source>
        <tissue evidence="2">Leaf</tissue>
    </source>
</reference>
<feature type="region of interest" description="Disordered" evidence="1">
    <location>
        <begin position="191"/>
        <end position="221"/>
    </location>
</feature>
<gene>
    <name evidence="2" type="ORF">SSX86_030466</name>
</gene>
<dbReference type="PANTHER" id="PTHR33095:SF123">
    <property type="entry name" value="HMG BOX DOMAIN-CONTAINING PROTEIN"/>
    <property type="match status" value="1"/>
</dbReference>
<protein>
    <submittedName>
        <fullName evidence="2">Uncharacterized protein</fullName>
    </submittedName>
</protein>
<name>A0AAP0GJN4_9ASTR</name>
<accession>A0AAP0GJN4</accession>
<sequence length="271" mass="30501">MHPQAKIEDSGFSPSFNCYSSETSTSRSVAKVILEEQAARSHEIDEFEDEGFEFSLLLSEEDDSVKQIDSRVWTAFPLFNRDLLETDEVVDREIKLTDDENEIDASFSVTSPLAKLFIDDPDESSSDSSSEVDELEKLPSGTFCVWRPNSPADGGSSPAMSKCKKSSSTGSGSKRWRIRYLLRRSNSEGKEPVVLLTRKKSDSPNPKQKRNSGEVPKVAGRWKAQTPVHEQFYVKRRAENEIGKRKSYLPYRKDLVGLFANVNGMGKMLPF</sequence>
<comment type="caution">
    <text evidence="2">The sequence shown here is derived from an EMBL/GenBank/DDBJ whole genome shotgun (WGS) entry which is preliminary data.</text>
</comment>
<dbReference type="Pfam" id="PF07816">
    <property type="entry name" value="DUF1645"/>
    <property type="match status" value="1"/>
</dbReference>
<keyword evidence="3" id="KW-1185">Reference proteome</keyword>
<evidence type="ECO:0000313" key="3">
    <source>
        <dbReference type="Proteomes" id="UP001408789"/>
    </source>
</evidence>
<evidence type="ECO:0000256" key="1">
    <source>
        <dbReference type="SAM" id="MobiDB-lite"/>
    </source>
</evidence>